<keyword evidence="2" id="KW-1133">Transmembrane helix</keyword>
<feature type="transmembrane region" description="Helical" evidence="2">
    <location>
        <begin position="267"/>
        <end position="288"/>
    </location>
</feature>
<evidence type="ECO:0000256" key="1">
    <source>
        <dbReference type="SAM" id="MobiDB-lite"/>
    </source>
</evidence>
<gene>
    <name evidence="3" type="ORF">TUM19329_27260</name>
</gene>
<feature type="region of interest" description="Disordered" evidence="1">
    <location>
        <begin position="93"/>
        <end position="116"/>
    </location>
</feature>
<accession>A0A6F8T6P8</accession>
<keyword evidence="4" id="KW-1185">Reference proteome</keyword>
<proteinExistence type="predicted"/>
<keyword evidence="2" id="KW-0472">Membrane</keyword>
<keyword evidence="2" id="KW-0812">Transmembrane</keyword>
<reference evidence="3" key="1">
    <citation type="journal article" date="2020" name="Microbiol. Resour. Announc.">
        <title>Complete Genome Sequence of Novel Psychrotolerant Legionella Strain TUM19329, Isolated from Antarctic Lake Sediment.</title>
        <authorList>
            <person name="Shimada S."/>
            <person name="Nakai R."/>
            <person name="Aoki K."/>
            <person name="Shimoeda N."/>
            <person name="Ohno G."/>
            <person name="Miyazaki Y."/>
            <person name="Kudoh S."/>
            <person name="Imura S."/>
            <person name="Watanabe K."/>
            <person name="Ishii Y."/>
            <person name="Tateda K."/>
        </authorList>
    </citation>
    <scope>NUCLEOTIDE SEQUENCE [LARGE SCALE GENOMIC DNA]</scope>
    <source>
        <strain evidence="3">TUM19329</strain>
    </source>
</reference>
<dbReference type="RefSeq" id="WP_173237717.1">
    <property type="nucleotide sequence ID" value="NZ_AP022839.1"/>
</dbReference>
<organism evidence="3 4">
    <name type="scientific">Legionella antarctica</name>
    <dbReference type="NCBI Taxonomy" id="2708020"/>
    <lineage>
        <taxon>Bacteria</taxon>
        <taxon>Pseudomonadati</taxon>
        <taxon>Pseudomonadota</taxon>
        <taxon>Gammaproteobacteria</taxon>
        <taxon>Legionellales</taxon>
        <taxon>Legionellaceae</taxon>
        <taxon>Legionella</taxon>
    </lineage>
</organism>
<evidence type="ECO:0000256" key="2">
    <source>
        <dbReference type="SAM" id="Phobius"/>
    </source>
</evidence>
<name>A0A6F8T6P8_9GAMM</name>
<dbReference type="Proteomes" id="UP000502894">
    <property type="component" value="Chromosome"/>
</dbReference>
<sequence length="322" mass="36070">MASKHKKEMKAFNAAEQIRNNLITSLRNCKNKSMLDSILNKYEKNQKKNMFAVGNLTPGHRKTIDGLQETIKELIAEKQLQFPPKPIEEIEVRDNSEEIQNVDEPSEMSKSNDPVPDPTHVDAHIPTFVPTTDIGHQEPVLDLNSEAATSTLDSDLPVIFREIKPERERILARVKLQLDALSDKKAEFVGKYSAHADKYPDDLATLEEFDKAMQATENIYNRVNYLYDAYIHGEIELNVFKDEAAPLLDDTVEEVQTLKSHRGLKEIVINLLAAIFSIGIIHGASFIATGKFEFRLFKPATKSGAIVDELEKEIGNAAAASA</sequence>
<protein>
    <submittedName>
        <fullName evidence="3">Uncharacterized protein</fullName>
    </submittedName>
</protein>
<evidence type="ECO:0000313" key="4">
    <source>
        <dbReference type="Proteomes" id="UP000502894"/>
    </source>
</evidence>
<dbReference type="EMBL" id="AP022839">
    <property type="protein sequence ID" value="BCA96365.1"/>
    <property type="molecule type" value="Genomic_DNA"/>
</dbReference>
<dbReference type="KEGG" id="lant:TUM19329_27260"/>
<evidence type="ECO:0000313" key="3">
    <source>
        <dbReference type="EMBL" id="BCA96365.1"/>
    </source>
</evidence>
<dbReference type="AlphaFoldDB" id="A0A6F8T6P8"/>